<name>A0A0A8ZBZ2_ARUDO</name>
<dbReference type="EMBL" id="GBRH01263650">
    <property type="protein sequence ID" value="JAD34245.1"/>
    <property type="molecule type" value="Transcribed_RNA"/>
</dbReference>
<proteinExistence type="predicted"/>
<reference evidence="1" key="2">
    <citation type="journal article" date="2015" name="Data Brief">
        <title>Shoot transcriptome of the giant reed, Arundo donax.</title>
        <authorList>
            <person name="Barrero R.A."/>
            <person name="Guerrero F.D."/>
            <person name="Moolhuijzen P."/>
            <person name="Goolsby J.A."/>
            <person name="Tidwell J."/>
            <person name="Bellgard S.E."/>
            <person name="Bellgard M.I."/>
        </authorList>
    </citation>
    <scope>NUCLEOTIDE SEQUENCE</scope>
    <source>
        <tissue evidence="1">Shoot tissue taken approximately 20 cm above the soil surface</tissue>
    </source>
</reference>
<sequence length="13" mass="1569">MSSQKEIHVHILF</sequence>
<accession>A0A0A8ZBZ2</accession>
<reference evidence="1" key="1">
    <citation type="submission" date="2014-09" db="EMBL/GenBank/DDBJ databases">
        <authorList>
            <person name="Magalhaes I.L.F."/>
            <person name="Oliveira U."/>
            <person name="Santos F.R."/>
            <person name="Vidigal T.H.D.A."/>
            <person name="Brescovit A.D."/>
            <person name="Santos A.J."/>
        </authorList>
    </citation>
    <scope>NUCLEOTIDE SEQUENCE</scope>
    <source>
        <tissue evidence="1">Shoot tissue taken approximately 20 cm above the soil surface</tissue>
    </source>
</reference>
<evidence type="ECO:0000313" key="1">
    <source>
        <dbReference type="EMBL" id="JAD34245.1"/>
    </source>
</evidence>
<organism evidence="1">
    <name type="scientific">Arundo donax</name>
    <name type="common">Giant reed</name>
    <name type="synonym">Donax arundinaceus</name>
    <dbReference type="NCBI Taxonomy" id="35708"/>
    <lineage>
        <taxon>Eukaryota</taxon>
        <taxon>Viridiplantae</taxon>
        <taxon>Streptophyta</taxon>
        <taxon>Embryophyta</taxon>
        <taxon>Tracheophyta</taxon>
        <taxon>Spermatophyta</taxon>
        <taxon>Magnoliopsida</taxon>
        <taxon>Liliopsida</taxon>
        <taxon>Poales</taxon>
        <taxon>Poaceae</taxon>
        <taxon>PACMAD clade</taxon>
        <taxon>Arundinoideae</taxon>
        <taxon>Arundineae</taxon>
        <taxon>Arundo</taxon>
    </lineage>
</organism>
<protein>
    <submittedName>
        <fullName evidence="1">Uncharacterized protein</fullName>
    </submittedName>
</protein>